<evidence type="ECO:0000313" key="3">
    <source>
        <dbReference type="EMBL" id="GAA4830555.1"/>
    </source>
</evidence>
<dbReference type="EMBL" id="BAABJX010000022">
    <property type="protein sequence ID" value="GAA4830555.1"/>
    <property type="molecule type" value="Genomic_DNA"/>
</dbReference>
<gene>
    <name evidence="3" type="ORF">GCM10023331_14780</name>
</gene>
<feature type="transmembrane region" description="Helical" evidence="2">
    <location>
        <begin position="51"/>
        <end position="70"/>
    </location>
</feature>
<evidence type="ECO:0000256" key="2">
    <source>
        <dbReference type="SAM" id="Phobius"/>
    </source>
</evidence>
<protein>
    <submittedName>
        <fullName evidence="3">ATPase</fullName>
    </submittedName>
</protein>
<feature type="compositionally biased region" description="Basic and acidic residues" evidence="1">
    <location>
        <begin position="992"/>
        <end position="1009"/>
    </location>
</feature>
<keyword evidence="4" id="KW-1185">Reference proteome</keyword>
<evidence type="ECO:0000256" key="1">
    <source>
        <dbReference type="SAM" id="MobiDB-lite"/>
    </source>
</evidence>
<evidence type="ECO:0000313" key="4">
    <source>
        <dbReference type="Proteomes" id="UP001500298"/>
    </source>
</evidence>
<keyword evidence="2" id="KW-0472">Membrane</keyword>
<feature type="transmembrane region" description="Helical" evidence="2">
    <location>
        <begin position="147"/>
        <end position="164"/>
    </location>
</feature>
<proteinExistence type="predicted"/>
<organism evidence="3 4">
    <name type="scientific">Algivirga pacifica</name>
    <dbReference type="NCBI Taxonomy" id="1162670"/>
    <lineage>
        <taxon>Bacteria</taxon>
        <taxon>Pseudomonadati</taxon>
        <taxon>Bacteroidota</taxon>
        <taxon>Cytophagia</taxon>
        <taxon>Cytophagales</taxon>
        <taxon>Flammeovirgaceae</taxon>
        <taxon>Algivirga</taxon>
    </lineage>
</organism>
<accession>A0ABP9D6K8</accession>
<feature type="compositionally biased region" description="Basic and acidic residues" evidence="1">
    <location>
        <begin position="1051"/>
        <end position="1072"/>
    </location>
</feature>
<sequence length="1121" mass="130918">MLENQIKRYKHRYYLNAILKGSILALTLVLSYFLLINTLESLGSFGKGTRAFLFFSFLGVFLFSMIFWVLRPLYPLINQGKQISDTKAAKQIGKSFPNISDKLLNTLQIINANPNNDLVKASAEQRHKEFKQVDFAQAIDYRVNTKYLRYLFAPFLIILLITLIRPQFFTANTEKIVNFEKEFIPKAPFNFNLLNHDLTAFRNEGITITLNLSGDALPNDAFIETSDGRKFKMVAGKNGNFEYEFKKIQKGFDFRFTAVGYHSHQYTLKVLERPSLNNFIAELRYPKYIGKKDETISNTGNLTIPEGTEIKWLFETQKADQLQLLFQDKEGQATDSITTIQKGNLFEYTTKAKSSMPYSVKLQNEFSTNKEAITYYLDVVKDEFPSINMKQYEDTVLYSFLALGGNVTDDYGIRGLNLKYRVREEGSKTGKFQKIKIPFNQKAINQSFYYRFDIEALKLKDGETMDYYVEVWDNDGVNGWKRSKTAVYQFKFPDQTEMKKTLAEANEKTSNSIDKTLKKSEKLQQKLENIQNKLKGRKQLTWQDKKELSKLLDEKKALDNELQKLQEQYQLSHEKQEKFGQQNDELLQKSQELEKLMDELLDEETKELYEELNKLLEQNYINQNLQDNLENLNQKQKNLKNELDRALELFKKLKVEQKADQIIKDLKDLSKEQDELSKETEKAKDQDLKESQDKQDKLNKEFEELQEEMKELNQMNKELENPQQDFEEFKQEQQNISKDQENAQKQLQQGQKKNASQSQKNAAKRMERMAKNMEQSMQSSEMETLQENYDDLRQIMDNLIRLSFEQETLMKEFKTIKRIDPRFVTLSQEQLKLKDDAHYIEDSLMALSKRVFEIQSFVTREVTEMNKYMDESVDAIKRRVPELASSKQQFAMTSINNLALLLNDILDKMQMQMSQNMSGKQMKQKQQGSPSLSDLQKQLNQQIQDLKKSGKSGRQLSEELAKLAAQQEMIRNALKQQMGEGGNPMQMGEQGKLGKEGKEKGTDGKEGGKEGGNSAYDKLMKEMEKTEEDLVNKQLTEDLIRRQKEIMTRLLESEKASKERELDNKRKAETAKKQLNSQSPPNFDEYLKKKEMQIELLRTIPTSLSQYYKQQVNKYFEKIKK</sequence>
<keyword evidence="2" id="KW-0812">Transmembrane</keyword>
<keyword evidence="2" id="KW-1133">Transmembrane helix</keyword>
<feature type="transmembrane region" description="Helical" evidence="2">
    <location>
        <begin position="21"/>
        <end position="39"/>
    </location>
</feature>
<feature type="region of interest" description="Disordered" evidence="1">
    <location>
        <begin position="1051"/>
        <end position="1084"/>
    </location>
</feature>
<reference evidence="4" key="1">
    <citation type="journal article" date="2019" name="Int. J. Syst. Evol. Microbiol.">
        <title>The Global Catalogue of Microorganisms (GCM) 10K type strain sequencing project: providing services to taxonomists for standard genome sequencing and annotation.</title>
        <authorList>
            <consortium name="The Broad Institute Genomics Platform"/>
            <consortium name="The Broad Institute Genome Sequencing Center for Infectious Disease"/>
            <person name="Wu L."/>
            <person name="Ma J."/>
        </authorList>
    </citation>
    <scope>NUCLEOTIDE SEQUENCE [LARGE SCALE GENOMIC DNA]</scope>
    <source>
        <strain evidence="4">JCM 18326</strain>
    </source>
</reference>
<comment type="caution">
    <text evidence="3">The sequence shown here is derived from an EMBL/GenBank/DDBJ whole genome shotgun (WGS) entry which is preliminary data.</text>
</comment>
<dbReference type="Proteomes" id="UP001500298">
    <property type="component" value="Unassembled WGS sequence"/>
</dbReference>
<dbReference type="RefSeq" id="WP_345370551.1">
    <property type="nucleotide sequence ID" value="NZ_BAABJX010000022.1"/>
</dbReference>
<feature type="region of interest" description="Disordered" evidence="1">
    <location>
        <begin position="914"/>
        <end position="957"/>
    </location>
</feature>
<feature type="compositionally biased region" description="Polar residues" evidence="1">
    <location>
        <begin position="930"/>
        <end position="944"/>
    </location>
</feature>
<feature type="compositionally biased region" description="Low complexity" evidence="1">
    <location>
        <begin position="914"/>
        <end position="929"/>
    </location>
</feature>
<feature type="compositionally biased region" description="Polar residues" evidence="1">
    <location>
        <begin position="743"/>
        <end position="761"/>
    </location>
</feature>
<name>A0ABP9D6K8_9BACT</name>
<feature type="region of interest" description="Disordered" evidence="1">
    <location>
        <begin position="725"/>
        <end position="767"/>
    </location>
</feature>
<feature type="region of interest" description="Disordered" evidence="1">
    <location>
        <begin position="978"/>
        <end position="1015"/>
    </location>
</feature>